<dbReference type="EMBL" id="CP017080">
    <property type="protein sequence ID" value="AOH53534.1"/>
    <property type="molecule type" value="Genomic_DNA"/>
</dbReference>
<dbReference type="InterPro" id="IPR011008">
    <property type="entry name" value="Dimeric_a/b-barrel"/>
</dbReference>
<accession>A0A1B3XJY3</accession>
<name>A0A1B3XJY3_9BACI</name>
<dbReference type="SUPFAM" id="SSF54909">
    <property type="entry name" value="Dimeric alpha+beta barrel"/>
    <property type="match status" value="1"/>
</dbReference>
<feature type="domain" description="YCII-related" evidence="2">
    <location>
        <begin position="5"/>
        <end position="82"/>
    </location>
</feature>
<dbReference type="AlphaFoldDB" id="A0A1B3XJY3"/>
<protein>
    <recommendedName>
        <fullName evidence="2">YCII-related domain-containing protein</fullName>
    </recommendedName>
</protein>
<dbReference type="PANTHER" id="PTHR37828:SF1">
    <property type="entry name" value="YCII-RELATED DOMAIN-CONTAINING PROTEIN"/>
    <property type="match status" value="1"/>
</dbReference>
<reference evidence="3 4" key="1">
    <citation type="submission" date="2016-08" db="EMBL/GenBank/DDBJ databases">
        <title>Complete genome sequence of Bacillus muralis G25-68, a strain with toxicity to nematodes.</title>
        <authorList>
            <person name="Zheng Z."/>
        </authorList>
    </citation>
    <scope>NUCLEOTIDE SEQUENCE [LARGE SCALE GENOMIC DNA]</scope>
    <source>
        <strain evidence="3 4">G25-68</strain>
    </source>
</reference>
<evidence type="ECO:0000259" key="2">
    <source>
        <dbReference type="Pfam" id="PF03795"/>
    </source>
</evidence>
<evidence type="ECO:0000313" key="4">
    <source>
        <dbReference type="Proteomes" id="UP000077926"/>
    </source>
</evidence>
<evidence type="ECO:0000256" key="1">
    <source>
        <dbReference type="ARBA" id="ARBA00007689"/>
    </source>
</evidence>
<dbReference type="OrthoDB" id="162319at2"/>
<dbReference type="STRING" id="264697.ABE28_004150"/>
<comment type="similarity">
    <text evidence="1">Belongs to the YciI family.</text>
</comment>
<dbReference type="RefSeq" id="WP_064461991.1">
    <property type="nucleotide sequence ID" value="NZ_CP017080.1"/>
</dbReference>
<dbReference type="Gene3D" id="3.30.70.1060">
    <property type="entry name" value="Dimeric alpha+beta barrel"/>
    <property type="match status" value="1"/>
</dbReference>
<gene>
    <name evidence="3" type="ORF">ABE28_004150</name>
</gene>
<dbReference type="Pfam" id="PF03795">
    <property type="entry name" value="YCII"/>
    <property type="match status" value="1"/>
</dbReference>
<evidence type="ECO:0000313" key="3">
    <source>
        <dbReference type="EMBL" id="AOH53534.1"/>
    </source>
</evidence>
<dbReference type="PANTHER" id="PTHR37828">
    <property type="entry name" value="GSR2449 PROTEIN"/>
    <property type="match status" value="1"/>
</dbReference>
<dbReference type="KEGG" id="bmur:ABE28_004150"/>
<dbReference type="Proteomes" id="UP000077926">
    <property type="component" value="Chromosome"/>
</dbReference>
<proteinExistence type="inferred from homology"/>
<dbReference type="InterPro" id="IPR005545">
    <property type="entry name" value="YCII"/>
</dbReference>
<sequence length="85" mass="9704">MVYYAALLHMIDAEKNMEVRPRHIKYLDELDAKGKIFARGPFADGTGGLVVYIADSMEEALTLAEKDPHVVEKSRRLELKEWSLL</sequence>
<organism evidence="3 4">
    <name type="scientific">Peribacillus muralis</name>
    <dbReference type="NCBI Taxonomy" id="264697"/>
    <lineage>
        <taxon>Bacteria</taxon>
        <taxon>Bacillati</taxon>
        <taxon>Bacillota</taxon>
        <taxon>Bacilli</taxon>
        <taxon>Bacillales</taxon>
        <taxon>Bacillaceae</taxon>
        <taxon>Peribacillus</taxon>
    </lineage>
</organism>
<keyword evidence="4" id="KW-1185">Reference proteome</keyword>